<evidence type="ECO:0000313" key="2">
    <source>
        <dbReference type="Proteomes" id="UP000282800"/>
    </source>
</evidence>
<dbReference type="RefSeq" id="WP_126189788.1">
    <property type="nucleotide sequence ID" value="NZ_RWYU02000005.1"/>
</dbReference>
<dbReference type="AlphaFoldDB" id="A0A482U3J0"/>
<accession>A0A482U3J0</accession>
<dbReference type="EMBL" id="RWYU02000005">
    <property type="protein sequence ID" value="RYJ61809.1"/>
    <property type="molecule type" value="Genomic_DNA"/>
</dbReference>
<proteinExistence type="predicted"/>
<name>A0A482U3J0_9PSED</name>
<reference evidence="1 2" key="1">
    <citation type="submission" date="2019-01" db="EMBL/GenBank/DDBJ databases">
        <title>High-quality draft genome of. Pseudomonas songnenensis str. L103, a full-fledged denitrifier isolated from 100 meters deep aquifer in a heavily nitrogen fertilized agricultural area.</title>
        <authorList>
            <person name="Liu M."/>
            <person name="Liu B."/>
        </authorList>
    </citation>
    <scope>NUCLEOTIDE SEQUENCE [LARGE SCALE GENOMIC DNA]</scope>
    <source>
        <strain evidence="1 2">L103</strain>
    </source>
</reference>
<organism evidence="1 2">
    <name type="scientific">Pseudomonas songnenensis</name>
    <dbReference type="NCBI Taxonomy" id="1176259"/>
    <lineage>
        <taxon>Bacteria</taxon>
        <taxon>Pseudomonadati</taxon>
        <taxon>Pseudomonadota</taxon>
        <taxon>Gammaproteobacteria</taxon>
        <taxon>Pseudomonadales</taxon>
        <taxon>Pseudomonadaceae</taxon>
        <taxon>Pseudomonas</taxon>
    </lineage>
</organism>
<dbReference type="OrthoDB" id="6901025at2"/>
<sequence length="160" mass="18652">MSEGSTEKTKRKMTSPLKRYDWYFQYSIFYDNPAESVHLNEDLARFRIRLKRFKDQPFLIVKRLLKRPGIPLQAYATIFTTKKINNLDEIIDSSFCCRCNSMSRAIKDTRLISTIKNIDKQRLHDLGAFFGASSIKRYSIVNKACLIGRKSKLFPDNDIG</sequence>
<protein>
    <submittedName>
        <fullName evidence="1">Uncharacterized protein</fullName>
    </submittedName>
</protein>
<evidence type="ECO:0000313" key="1">
    <source>
        <dbReference type="EMBL" id="RYJ61809.1"/>
    </source>
</evidence>
<dbReference type="Proteomes" id="UP000282800">
    <property type="component" value="Unassembled WGS sequence"/>
</dbReference>
<comment type="caution">
    <text evidence="1">The sequence shown here is derived from an EMBL/GenBank/DDBJ whole genome shotgun (WGS) entry which is preliminary data.</text>
</comment>
<gene>
    <name evidence="1" type="ORF">EJA06_014010</name>
</gene>